<gene>
    <name evidence="3" type="ORF">HNR68_000504</name>
</gene>
<dbReference type="AlphaFoldDB" id="A0A853ABV4"/>
<name>A0A853ABV4_9PSEU</name>
<evidence type="ECO:0008006" key="5">
    <source>
        <dbReference type="Google" id="ProtNLM"/>
    </source>
</evidence>
<feature type="signal peptide" evidence="2">
    <location>
        <begin position="1"/>
        <end position="19"/>
    </location>
</feature>
<protein>
    <recommendedName>
        <fullName evidence="5">Secreted protein</fullName>
    </recommendedName>
</protein>
<keyword evidence="1" id="KW-0472">Membrane</keyword>
<feature type="transmembrane region" description="Helical" evidence="1">
    <location>
        <begin position="141"/>
        <end position="163"/>
    </location>
</feature>
<dbReference type="RefSeq" id="WP_179717245.1">
    <property type="nucleotide sequence ID" value="NZ_BAABFH010000001.1"/>
</dbReference>
<dbReference type="Proteomes" id="UP000587002">
    <property type="component" value="Unassembled WGS sequence"/>
</dbReference>
<evidence type="ECO:0000313" key="3">
    <source>
        <dbReference type="EMBL" id="NYI81874.1"/>
    </source>
</evidence>
<evidence type="ECO:0000313" key="4">
    <source>
        <dbReference type="Proteomes" id="UP000587002"/>
    </source>
</evidence>
<keyword evidence="4" id="KW-1185">Reference proteome</keyword>
<organism evidence="3 4">
    <name type="scientific">Saccharopolyspora hordei</name>
    <dbReference type="NCBI Taxonomy" id="1838"/>
    <lineage>
        <taxon>Bacteria</taxon>
        <taxon>Bacillati</taxon>
        <taxon>Actinomycetota</taxon>
        <taxon>Actinomycetes</taxon>
        <taxon>Pseudonocardiales</taxon>
        <taxon>Pseudonocardiaceae</taxon>
        <taxon>Saccharopolyspora</taxon>
    </lineage>
</organism>
<proteinExistence type="predicted"/>
<reference evidence="3 4" key="1">
    <citation type="submission" date="2020-07" db="EMBL/GenBank/DDBJ databases">
        <title>Sequencing the genomes of 1000 actinobacteria strains.</title>
        <authorList>
            <person name="Klenk H.-P."/>
        </authorList>
    </citation>
    <scope>NUCLEOTIDE SEQUENCE [LARGE SCALE GENOMIC DNA]</scope>
    <source>
        <strain evidence="3 4">DSM 44065</strain>
    </source>
</reference>
<sequence length="170" mass="17940">MWMRFVLAFLGALAGVALAAYGATSVLVGFGEQRYVDRAYVVGFVPGSGCGDAHDLYLRIEDGEVLDCVPEGGLGSGRVHLTGFTDDQEDQVQDLVEQLGDDGLSAEDQDEVQRLVDSIAAEVPPAERPYGDQAVSGTTRIWAGAAMAVGGMLGAVSILFLAAPRQRPPR</sequence>
<evidence type="ECO:0000256" key="1">
    <source>
        <dbReference type="SAM" id="Phobius"/>
    </source>
</evidence>
<keyword evidence="2" id="KW-0732">Signal</keyword>
<keyword evidence="1" id="KW-0812">Transmembrane</keyword>
<accession>A0A853ABV4</accession>
<dbReference type="EMBL" id="JACCFJ010000001">
    <property type="protein sequence ID" value="NYI81874.1"/>
    <property type="molecule type" value="Genomic_DNA"/>
</dbReference>
<feature type="chain" id="PRO_5039153889" description="Secreted protein" evidence="2">
    <location>
        <begin position="20"/>
        <end position="170"/>
    </location>
</feature>
<keyword evidence="1" id="KW-1133">Transmembrane helix</keyword>
<comment type="caution">
    <text evidence="3">The sequence shown here is derived from an EMBL/GenBank/DDBJ whole genome shotgun (WGS) entry which is preliminary data.</text>
</comment>
<evidence type="ECO:0000256" key="2">
    <source>
        <dbReference type="SAM" id="SignalP"/>
    </source>
</evidence>